<dbReference type="SMART" id="SM00028">
    <property type="entry name" value="TPR"/>
    <property type="match status" value="5"/>
</dbReference>
<dbReference type="FunFam" id="3.40.50.11380:FF:000004">
    <property type="entry name" value="UDP-N-acetylglucosaminyltransferase (AFU_orthologue AFUA_1G03380)"/>
    <property type="match status" value="1"/>
</dbReference>
<dbReference type="PANTHER" id="PTHR44998:SF1">
    <property type="entry name" value="UDP-N-ACETYLGLUCOSAMINE--PEPTIDE N-ACETYLGLUCOSAMINYLTRANSFERASE 110 KDA SUBUNIT"/>
    <property type="match status" value="1"/>
</dbReference>
<keyword evidence="4" id="KW-0328">Glycosyltransferase</keyword>
<keyword evidence="6" id="KW-0677">Repeat</keyword>
<accession>A0A9P4KH06</accession>
<evidence type="ECO:0000256" key="7">
    <source>
        <dbReference type="ARBA" id="ARBA00022803"/>
    </source>
</evidence>
<feature type="compositionally biased region" description="Polar residues" evidence="9">
    <location>
        <begin position="23"/>
        <end position="39"/>
    </location>
</feature>
<evidence type="ECO:0000259" key="10">
    <source>
        <dbReference type="Pfam" id="PF13844"/>
    </source>
</evidence>
<feature type="domain" description="O-GlcNAc transferase C-terminal" evidence="10">
    <location>
        <begin position="1442"/>
        <end position="1643"/>
    </location>
</feature>
<evidence type="ECO:0000256" key="1">
    <source>
        <dbReference type="ARBA" id="ARBA00004922"/>
    </source>
</evidence>
<dbReference type="FunFam" id="1.25.40.10:FF:000552">
    <property type="entry name" value="UDP-N-acetylglucosaminyltransferase (AFU_orthologue AFUA_1G03380)"/>
    <property type="match status" value="1"/>
</dbReference>
<sequence length="1670" mass="185752">MTMVRQYPPQPQPQLFSPLGPHTPQSISSYTSFRQHTQGLDQRSIAHQPVPLQYAHPLSRHDSYTSQSSSEHGRSGKPPEHMLRRKTPNGILAAAYDGTSVEQTEKPHATKHILLPVTAETGIPYRVKHELPLRSPGVNGEFNQANKDDWNPSLYFETGSGRAHIGQPSLPQIDSMLHQMNPPQPPLQYQMYGQPVSGPLDLLQSHLGPTVSNDQGPYGPYWHDGTFIPYRPAALRDPRYPHHGPNWNNPLQGPYLGHAYNAAVPSITNFQQHQYQPHPPVSLNAPNLYNNMGRPSIDYPLQLQQPHPRNLQLEYQNHPIQPLPSQRPYQDHSLSSSGQSTPVAGKTPVSSLSEFGPQSSNAQQREKVFAWAHTVYIDLLKYLQQTRKNSVPSRHPNGHPHIYPKPPRQPGANFSNTAASSSAQPTSKYQSEPSESHSILQSSRDGLYRKEDASHHRSSSSWSLGGGSTRELDTPKQYWQQLSHQQYTSPHAFQTQAQAQGMDPVRTLRRMSGASIASIHQTLRHEYPPSMTAASALDAVTKHCEESEWHWIDGILLGGCLAYALGDYQKAQEWYKHILTLDNDHVEAMSNLAATLLALQQKKEAEQYWRQAVKLRPGYFEAVEHLIGLLCSDHRGQEAVQIIEEVERSLKYVKKGDGFKNCESQSERSNSTVSQSPSISEISDKPVFEFDGENDSALKDSEELPGSDQPGFGSSGYAIPGSENGRILALVHAKGNMLYALGDNTGAAKAFENAVLIGAGHQIQGISGLIKHILSVVGFDTAERSPGGRRIPPSTDPILLHPEPALKTSKLCFPPHGELPGLRYVPSEGMARKAAVSTTSNSLLSLAKIFQDGMATNSPKASAYQTTYGVREILALYYLSLSLQPSPSTANNVGILLASVQQAAPSKHIPISNPIPKPQIPGLVPGSGITLALAYYNYGLLLDSRHAHLYTNLGSLLKDIGQLDVAIQMYEQAVACDGKFDIALANLANAVKDKGRISDAIGYYSRAVKSSPDFAEAVCGLANALNSVCGWTGRGGIASDGGSRDRWHVDEKGMLLDARLPGASSTGWMKRVVDLVEKQLADGEDWGRGIMDEQFIAHMIRPLALTDGSVEDIQEKQKNMRSTLVKWRGQKWEGARLVRLVERAIRRITWHWYQDRLKGKQRPSGSYRRPQLPSALTVPAAPTVLPFHTFTCPMSAKQIRLISQRNGLRISCSTLKAPWLPAHVYPPPAKPVNGLLNVGYVSSDFNNHPLAHLMQSVFGLHNAAKVKAFCYATTAGDGSIHRQQIEREAPVFYDASSWPAERLVDQIRKDGIHILINLNGYTRGARNEVFAARPAPIQMSFMGFAGTLGAEWCDYLLADDTAVPPDTLRSWRRNIDLEDALVDENSGGSDSSWIYGENIIFCRDTFFCCDHRQSAPDAHGRQLNWEEEQQRRWAMRKEIFPTLPDSAIILGNFNQLYKIEPTTFRTWLRILSRIPNAILWLLRFPDLGETNLKNTAHAWAGPEVASRVIFTDVAQKHQHIARARVCDLFLDTPECNAHTTAADVLWSGTPLLTLPRYKYKMCSRMAASILKGALPKSAEGKQAAQELVAKDEEDYEEKAVRLGQDCMYHGHKPTGRLAHLRKLLYENRWSSALYDTKRWVRDLEEAYEIAWKKWEKGEGGDIWLQPQRGF</sequence>
<dbReference type="GO" id="GO:0097363">
    <property type="term" value="F:protein O-acetylglucosaminyltransferase activity"/>
    <property type="evidence" value="ECO:0007669"/>
    <property type="project" value="UniProtKB-EC"/>
</dbReference>
<dbReference type="GO" id="GO:0006493">
    <property type="term" value="P:protein O-linked glycosylation"/>
    <property type="evidence" value="ECO:0007669"/>
    <property type="project" value="TreeGrafter"/>
</dbReference>
<dbReference type="Pfam" id="PF13181">
    <property type="entry name" value="TPR_8"/>
    <property type="match status" value="1"/>
</dbReference>
<feature type="region of interest" description="Disordered" evidence="9">
    <location>
        <begin position="319"/>
        <end position="360"/>
    </location>
</feature>
<proteinExistence type="inferred from homology"/>
<evidence type="ECO:0000256" key="6">
    <source>
        <dbReference type="ARBA" id="ARBA00022737"/>
    </source>
</evidence>
<feature type="repeat" description="TPR" evidence="8">
    <location>
        <begin position="947"/>
        <end position="980"/>
    </location>
</feature>
<organism evidence="11 12">
    <name type="scientific">Lojkania enalia</name>
    <dbReference type="NCBI Taxonomy" id="147567"/>
    <lineage>
        <taxon>Eukaryota</taxon>
        <taxon>Fungi</taxon>
        <taxon>Dikarya</taxon>
        <taxon>Ascomycota</taxon>
        <taxon>Pezizomycotina</taxon>
        <taxon>Dothideomycetes</taxon>
        <taxon>Pleosporomycetidae</taxon>
        <taxon>Pleosporales</taxon>
        <taxon>Pleosporales incertae sedis</taxon>
        <taxon>Lojkania</taxon>
    </lineage>
</organism>
<name>A0A9P4KH06_9PLEO</name>
<dbReference type="Gene3D" id="1.25.40.10">
    <property type="entry name" value="Tetratricopeptide repeat domain"/>
    <property type="match status" value="3"/>
</dbReference>
<comment type="pathway">
    <text evidence="1">Protein modification; protein glycosylation.</text>
</comment>
<feature type="compositionally biased region" description="Low complexity" evidence="9">
    <location>
        <begin position="412"/>
        <end position="423"/>
    </location>
</feature>
<feature type="region of interest" description="Disordered" evidence="9">
    <location>
        <begin position="59"/>
        <end position="84"/>
    </location>
</feature>
<dbReference type="InterPro" id="IPR029489">
    <property type="entry name" value="OGT/SEC/SPY_C"/>
</dbReference>
<feature type="compositionally biased region" description="Basic and acidic residues" evidence="9">
    <location>
        <begin position="446"/>
        <end position="455"/>
    </location>
</feature>
<feature type="region of interest" description="Disordered" evidence="9">
    <location>
        <begin position="660"/>
        <end position="716"/>
    </location>
</feature>
<dbReference type="SUPFAM" id="SSF48452">
    <property type="entry name" value="TPR-like"/>
    <property type="match status" value="1"/>
</dbReference>
<dbReference type="InterPro" id="IPR011990">
    <property type="entry name" value="TPR-like_helical_dom_sf"/>
</dbReference>
<reference evidence="12" key="1">
    <citation type="journal article" date="2020" name="Stud. Mycol.">
        <title>101 Dothideomycetes genomes: A test case for predicting lifestyles and emergence of pathogens.</title>
        <authorList>
            <person name="Haridas S."/>
            <person name="Albert R."/>
            <person name="Binder M."/>
            <person name="Bloem J."/>
            <person name="LaButti K."/>
            <person name="Salamov A."/>
            <person name="Andreopoulos B."/>
            <person name="Baker S."/>
            <person name="Barry K."/>
            <person name="Bills G."/>
            <person name="Bluhm B."/>
            <person name="Cannon C."/>
            <person name="Castanera R."/>
            <person name="Culley D."/>
            <person name="Daum C."/>
            <person name="Ezra D."/>
            <person name="Gonzalez J."/>
            <person name="Henrissat B."/>
            <person name="Kuo A."/>
            <person name="Liang C."/>
            <person name="Lipzen A."/>
            <person name="Lutzoni F."/>
            <person name="Magnuson J."/>
            <person name="Mondo S."/>
            <person name="Nolan M."/>
            <person name="Ohm R."/>
            <person name="Pangilinan J."/>
            <person name="Park H.-J."/>
            <person name="Ramirez L."/>
            <person name="Alfaro M."/>
            <person name="Sun H."/>
            <person name="Tritt A."/>
            <person name="Yoshinaga Y."/>
            <person name="Zwiers L.-H."/>
            <person name="Turgeon B."/>
            <person name="Goodwin S."/>
            <person name="Spatafora J."/>
            <person name="Crous P."/>
            <person name="Grigoriev I."/>
        </authorList>
    </citation>
    <scope>NUCLEOTIDE SEQUENCE [LARGE SCALE GENOMIC DNA]</scope>
    <source>
        <strain evidence="12">CBS 304.66</strain>
    </source>
</reference>
<evidence type="ECO:0000313" key="12">
    <source>
        <dbReference type="Proteomes" id="UP000800093"/>
    </source>
</evidence>
<dbReference type="EC" id="2.4.1.255" evidence="3"/>
<feature type="domain" description="O-GlcNAc transferase C-terminal" evidence="10">
    <location>
        <begin position="1181"/>
        <end position="1366"/>
    </location>
</feature>
<comment type="similarity">
    <text evidence="2">Belongs to the glycosyltransferase 41 family. O-GlcNAc transferase subfamily.</text>
</comment>
<dbReference type="Gene3D" id="3.40.50.2000">
    <property type="entry name" value="Glycogen Phosphorylase B"/>
    <property type="match status" value="1"/>
</dbReference>
<dbReference type="Proteomes" id="UP000800093">
    <property type="component" value="Unassembled WGS sequence"/>
</dbReference>
<evidence type="ECO:0000256" key="9">
    <source>
        <dbReference type="SAM" id="MobiDB-lite"/>
    </source>
</evidence>
<keyword evidence="7 8" id="KW-0802">TPR repeat</keyword>
<dbReference type="Pfam" id="PF14559">
    <property type="entry name" value="TPR_19"/>
    <property type="match status" value="1"/>
</dbReference>
<feature type="compositionally biased region" description="Basic and acidic residues" evidence="9">
    <location>
        <begin position="71"/>
        <end position="82"/>
    </location>
</feature>
<keyword evidence="12" id="KW-1185">Reference proteome</keyword>
<dbReference type="PROSITE" id="PS50005">
    <property type="entry name" value="TPR"/>
    <property type="match status" value="2"/>
</dbReference>
<feature type="repeat" description="TPR" evidence="8">
    <location>
        <begin position="586"/>
        <end position="619"/>
    </location>
</feature>
<gene>
    <name evidence="11" type="ORF">CC78DRAFT_169874</name>
</gene>
<dbReference type="OrthoDB" id="421121at2759"/>
<evidence type="ECO:0000256" key="5">
    <source>
        <dbReference type="ARBA" id="ARBA00022679"/>
    </source>
</evidence>
<evidence type="ECO:0000256" key="3">
    <source>
        <dbReference type="ARBA" id="ARBA00011970"/>
    </source>
</evidence>
<dbReference type="InterPro" id="IPR019734">
    <property type="entry name" value="TPR_rpt"/>
</dbReference>
<dbReference type="PANTHER" id="PTHR44998">
    <property type="match status" value="1"/>
</dbReference>
<feature type="region of interest" description="Disordered" evidence="9">
    <location>
        <begin position="388"/>
        <end position="470"/>
    </location>
</feature>
<feature type="region of interest" description="Disordered" evidence="9">
    <location>
        <begin position="1"/>
        <end position="39"/>
    </location>
</feature>
<evidence type="ECO:0000256" key="2">
    <source>
        <dbReference type="ARBA" id="ARBA00005386"/>
    </source>
</evidence>
<comment type="caution">
    <text evidence="11">The sequence shown here is derived from an EMBL/GenBank/DDBJ whole genome shotgun (WGS) entry which is preliminary data.</text>
</comment>
<dbReference type="EMBL" id="ML986602">
    <property type="protein sequence ID" value="KAF2265969.1"/>
    <property type="molecule type" value="Genomic_DNA"/>
</dbReference>
<feature type="compositionally biased region" description="Polar residues" evidence="9">
    <location>
        <begin position="662"/>
        <end position="681"/>
    </location>
</feature>
<keyword evidence="5" id="KW-0808">Transferase</keyword>
<protein>
    <recommendedName>
        <fullName evidence="3">protein O-GlcNAc transferase</fullName>
        <ecNumber evidence="3">2.4.1.255</ecNumber>
    </recommendedName>
</protein>
<dbReference type="Pfam" id="PF13844">
    <property type="entry name" value="Glyco_transf_41"/>
    <property type="match status" value="2"/>
</dbReference>
<evidence type="ECO:0000256" key="4">
    <source>
        <dbReference type="ARBA" id="ARBA00022676"/>
    </source>
</evidence>
<dbReference type="Gene3D" id="3.40.50.11380">
    <property type="match status" value="1"/>
</dbReference>
<dbReference type="FunFam" id="3.40.50.2000:FF:000110">
    <property type="entry name" value="UDP-N-acetylglucosaminyltransferase protein"/>
    <property type="match status" value="1"/>
</dbReference>
<feature type="compositionally biased region" description="Polar residues" evidence="9">
    <location>
        <begin position="424"/>
        <end position="444"/>
    </location>
</feature>
<evidence type="ECO:0000313" key="11">
    <source>
        <dbReference type="EMBL" id="KAF2265969.1"/>
    </source>
</evidence>
<evidence type="ECO:0000256" key="8">
    <source>
        <dbReference type="PROSITE-ProRule" id="PRU00339"/>
    </source>
</evidence>